<dbReference type="GO" id="GO:0003677">
    <property type="term" value="F:DNA binding"/>
    <property type="evidence" value="ECO:0007669"/>
    <property type="project" value="InterPro"/>
</dbReference>
<proteinExistence type="predicted"/>
<name>A0A7S4BY51_CHRCT</name>
<dbReference type="EMBL" id="HBIZ01052344">
    <property type="protein sequence ID" value="CAE0780849.1"/>
    <property type="molecule type" value="Transcribed_RNA"/>
</dbReference>
<evidence type="ECO:0000256" key="2">
    <source>
        <dbReference type="ARBA" id="ARBA00022771"/>
    </source>
</evidence>
<feature type="domain" description="CXXC-type" evidence="5">
    <location>
        <begin position="101"/>
        <end position="148"/>
    </location>
</feature>
<evidence type="ECO:0000259" key="5">
    <source>
        <dbReference type="PROSITE" id="PS51058"/>
    </source>
</evidence>
<evidence type="ECO:0000256" key="1">
    <source>
        <dbReference type="ARBA" id="ARBA00022723"/>
    </source>
</evidence>
<dbReference type="GO" id="GO:0008270">
    <property type="term" value="F:zinc ion binding"/>
    <property type="evidence" value="ECO:0007669"/>
    <property type="project" value="UniProtKB-KW"/>
</dbReference>
<organism evidence="6">
    <name type="scientific">Chrysotila carterae</name>
    <name type="common">Marine alga</name>
    <name type="synonym">Syracosphaera carterae</name>
    <dbReference type="NCBI Taxonomy" id="13221"/>
    <lineage>
        <taxon>Eukaryota</taxon>
        <taxon>Haptista</taxon>
        <taxon>Haptophyta</taxon>
        <taxon>Prymnesiophyceae</taxon>
        <taxon>Isochrysidales</taxon>
        <taxon>Isochrysidaceae</taxon>
        <taxon>Chrysotila</taxon>
    </lineage>
</organism>
<keyword evidence="2" id="KW-0863">Zinc-finger</keyword>
<dbReference type="InterPro" id="IPR002857">
    <property type="entry name" value="Znf_CXXC"/>
</dbReference>
<sequence>MAKRMQHDESDGCGGREQASQGHLMTDNEWENFWALLDAKRQRMDAAEQPPLDDQDDAEQTQNEDEVSSDEYLEEEKHFKKHNVEDAETFRAPHADRSLRTKAGRTNRCGTCAACRAKDCGKCKNCLDKPRFGGPGIKKKACVSRVCRNTMQPSHHSRDGESDLDISPATSPTLQPCNAALPPSLNLVDSYYRQPLVPLEMKPIPRYVPVNVMTHAISAARAH</sequence>
<evidence type="ECO:0000256" key="4">
    <source>
        <dbReference type="SAM" id="MobiDB-lite"/>
    </source>
</evidence>
<dbReference type="Pfam" id="PF02008">
    <property type="entry name" value="zf-CXXC"/>
    <property type="match status" value="1"/>
</dbReference>
<feature type="region of interest" description="Disordered" evidence="4">
    <location>
        <begin position="1"/>
        <end position="26"/>
    </location>
</feature>
<reference evidence="6" key="1">
    <citation type="submission" date="2021-01" db="EMBL/GenBank/DDBJ databases">
        <authorList>
            <person name="Corre E."/>
            <person name="Pelletier E."/>
            <person name="Niang G."/>
            <person name="Scheremetjew M."/>
            <person name="Finn R."/>
            <person name="Kale V."/>
            <person name="Holt S."/>
            <person name="Cochrane G."/>
            <person name="Meng A."/>
            <person name="Brown T."/>
            <person name="Cohen L."/>
        </authorList>
    </citation>
    <scope>NUCLEOTIDE SEQUENCE</scope>
    <source>
        <strain evidence="6">CCMP645</strain>
    </source>
</reference>
<protein>
    <recommendedName>
        <fullName evidence="5">CXXC-type domain-containing protein</fullName>
    </recommendedName>
</protein>
<feature type="region of interest" description="Disordered" evidence="4">
    <location>
        <begin position="41"/>
        <end position="74"/>
    </location>
</feature>
<dbReference type="PROSITE" id="PS51058">
    <property type="entry name" value="ZF_CXXC"/>
    <property type="match status" value="1"/>
</dbReference>
<evidence type="ECO:0000313" key="6">
    <source>
        <dbReference type="EMBL" id="CAE0780849.1"/>
    </source>
</evidence>
<keyword evidence="1" id="KW-0479">Metal-binding</keyword>
<dbReference type="AlphaFoldDB" id="A0A7S4BY51"/>
<feature type="compositionally biased region" description="Basic and acidic residues" evidence="4">
    <location>
        <begin position="1"/>
        <end position="10"/>
    </location>
</feature>
<feature type="compositionally biased region" description="Acidic residues" evidence="4">
    <location>
        <begin position="51"/>
        <end position="74"/>
    </location>
</feature>
<evidence type="ECO:0000256" key="3">
    <source>
        <dbReference type="ARBA" id="ARBA00022833"/>
    </source>
</evidence>
<keyword evidence="3" id="KW-0862">Zinc</keyword>
<gene>
    <name evidence="6" type="ORF">PCAR00345_LOCUS33488</name>
</gene>
<accession>A0A7S4BY51</accession>